<dbReference type="STRING" id="1051891.A0A0C3QSV4"/>
<dbReference type="FunFam" id="3.30.160.60:FF:000358">
    <property type="entry name" value="zinc finger protein 24"/>
    <property type="match status" value="1"/>
</dbReference>
<evidence type="ECO:0000259" key="6">
    <source>
        <dbReference type="PROSITE" id="PS50157"/>
    </source>
</evidence>
<dbReference type="InterPro" id="IPR036236">
    <property type="entry name" value="Znf_C2H2_sf"/>
</dbReference>
<dbReference type="Proteomes" id="UP000054248">
    <property type="component" value="Unassembled WGS sequence"/>
</dbReference>
<dbReference type="EMBL" id="KN822965">
    <property type="protein sequence ID" value="KIO31164.1"/>
    <property type="molecule type" value="Genomic_DNA"/>
</dbReference>
<reference evidence="8" key="2">
    <citation type="submission" date="2015-01" db="EMBL/GenBank/DDBJ databases">
        <title>Evolutionary Origins and Diversification of the Mycorrhizal Mutualists.</title>
        <authorList>
            <consortium name="DOE Joint Genome Institute"/>
            <consortium name="Mycorrhizal Genomics Consortium"/>
            <person name="Kohler A."/>
            <person name="Kuo A."/>
            <person name="Nagy L.G."/>
            <person name="Floudas D."/>
            <person name="Copeland A."/>
            <person name="Barry K.W."/>
            <person name="Cichocki N."/>
            <person name="Veneault-Fourrey C."/>
            <person name="LaButti K."/>
            <person name="Lindquist E.A."/>
            <person name="Lipzen A."/>
            <person name="Lundell T."/>
            <person name="Morin E."/>
            <person name="Murat C."/>
            <person name="Riley R."/>
            <person name="Ohm R."/>
            <person name="Sun H."/>
            <person name="Tunlid A."/>
            <person name="Henrissat B."/>
            <person name="Grigoriev I.V."/>
            <person name="Hibbett D.S."/>
            <person name="Martin F."/>
        </authorList>
    </citation>
    <scope>NUCLEOTIDE SEQUENCE [LARGE SCALE GENOMIC DNA]</scope>
    <source>
        <strain evidence="8">MUT 4182</strain>
    </source>
</reference>
<feature type="domain" description="C2H2-type" evidence="6">
    <location>
        <begin position="121"/>
        <end position="150"/>
    </location>
</feature>
<keyword evidence="8" id="KW-1185">Reference proteome</keyword>
<dbReference type="HOGENOM" id="CLU_1195632_0_0_1"/>
<accession>A0A0C3QSV4</accession>
<sequence>MDSYSYLNWNLGSPASDDSQTPDYDLLIQSSLPQLPPHLFPTSDITFNITPQLHINPHLPSPILVAPAVPLAHPAPRSPTTTPVNCSWLRFAPRDPLSVANVPQRPSRQVKVPPEKGRKTYVCSWPGCAHVALKKNAFEKHMRTHTGERPFVCEFCTKAFTVKCNLSRHQRSCKSRPSLGCHPRFNEHQLSPAPRYSFKSSPSPPSWKSLSSLFISPLLKSLVIEGDLSPQH</sequence>
<organism evidence="7 8">
    <name type="scientific">Tulasnella calospora MUT 4182</name>
    <dbReference type="NCBI Taxonomy" id="1051891"/>
    <lineage>
        <taxon>Eukaryota</taxon>
        <taxon>Fungi</taxon>
        <taxon>Dikarya</taxon>
        <taxon>Basidiomycota</taxon>
        <taxon>Agaricomycotina</taxon>
        <taxon>Agaricomycetes</taxon>
        <taxon>Cantharellales</taxon>
        <taxon>Tulasnellaceae</taxon>
        <taxon>Tulasnella</taxon>
    </lineage>
</organism>
<evidence type="ECO:0000313" key="8">
    <source>
        <dbReference type="Proteomes" id="UP000054248"/>
    </source>
</evidence>
<dbReference type="AlphaFoldDB" id="A0A0C3QSV4"/>
<protein>
    <recommendedName>
        <fullName evidence="6">C2H2-type domain-containing protein</fullName>
    </recommendedName>
</protein>
<dbReference type="SMART" id="SM00355">
    <property type="entry name" value="ZnF_C2H2"/>
    <property type="match status" value="2"/>
</dbReference>
<evidence type="ECO:0000313" key="7">
    <source>
        <dbReference type="EMBL" id="KIO31164.1"/>
    </source>
</evidence>
<gene>
    <name evidence="7" type="ORF">M407DRAFT_19791</name>
</gene>
<keyword evidence="1" id="KW-0479">Metal-binding</keyword>
<dbReference type="GO" id="GO:0008270">
    <property type="term" value="F:zinc ion binding"/>
    <property type="evidence" value="ECO:0007669"/>
    <property type="project" value="UniProtKB-KW"/>
</dbReference>
<dbReference type="GO" id="GO:0000981">
    <property type="term" value="F:DNA-binding transcription factor activity, RNA polymerase II-specific"/>
    <property type="evidence" value="ECO:0007669"/>
    <property type="project" value="TreeGrafter"/>
</dbReference>
<dbReference type="PANTHER" id="PTHR23235:SF120">
    <property type="entry name" value="KRUPPEL-LIKE FACTOR 15"/>
    <property type="match status" value="1"/>
</dbReference>
<name>A0A0C3QSV4_9AGAM</name>
<keyword evidence="2" id="KW-0677">Repeat</keyword>
<dbReference type="SUPFAM" id="SSF57667">
    <property type="entry name" value="beta-beta-alpha zinc fingers"/>
    <property type="match status" value="1"/>
</dbReference>
<evidence type="ECO:0000256" key="5">
    <source>
        <dbReference type="PROSITE-ProRule" id="PRU00042"/>
    </source>
</evidence>
<keyword evidence="3 5" id="KW-0863">Zinc-finger</keyword>
<proteinExistence type="predicted"/>
<evidence type="ECO:0000256" key="3">
    <source>
        <dbReference type="ARBA" id="ARBA00022771"/>
    </source>
</evidence>
<evidence type="ECO:0000256" key="2">
    <source>
        <dbReference type="ARBA" id="ARBA00022737"/>
    </source>
</evidence>
<feature type="domain" description="C2H2-type" evidence="6">
    <location>
        <begin position="151"/>
        <end position="183"/>
    </location>
</feature>
<dbReference type="PROSITE" id="PS50157">
    <property type="entry name" value="ZINC_FINGER_C2H2_2"/>
    <property type="match status" value="2"/>
</dbReference>
<dbReference type="InterPro" id="IPR013087">
    <property type="entry name" value="Znf_C2H2_type"/>
</dbReference>
<evidence type="ECO:0000256" key="4">
    <source>
        <dbReference type="ARBA" id="ARBA00022833"/>
    </source>
</evidence>
<dbReference type="Gene3D" id="3.30.160.60">
    <property type="entry name" value="Classic Zinc Finger"/>
    <property type="match status" value="2"/>
</dbReference>
<keyword evidence="4" id="KW-0862">Zinc</keyword>
<evidence type="ECO:0000256" key="1">
    <source>
        <dbReference type="ARBA" id="ARBA00022723"/>
    </source>
</evidence>
<dbReference type="PANTHER" id="PTHR23235">
    <property type="entry name" value="KRUEPPEL-LIKE TRANSCRIPTION FACTOR"/>
    <property type="match status" value="1"/>
</dbReference>
<reference evidence="7 8" key="1">
    <citation type="submission" date="2014-04" db="EMBL/GenBank/DDBJ databases">
        <authorList>
            <consortium name="DOE Joint Genome Institute"/>
            <person name="Kuo A."/>
            <person name="Girlanda M."/>
            <person name="Perotto S."/>
            <person name="Kohler A."/>
            <person name="Nagy L.G."/>
            <person name="Floudas D."/>
            <person name="Copeland A."/>
            <person name="Barry K.W."/>
            <person name="Cichocki N."/>
            <person name="Veneault-Fourrey C."/>
            <person name="LaButti K."/>
            <person name="Lindquist E.A."/>
            <person name="Lipzen A."/>
            <person name="Lundell T."/>
            <person name="Morin E."/>
            <person name="Murat C."/>
            <person name="Sun H."/>
            <person name="Tunlid A."/>
            <person name="Henrissat B."/>
            <person name="Grigoriev I.V."/>
            <person name="Hibbett D.S."/>
            <person name="Martin F."/>
            <person name="Nordberg H.P."/>
            <person name="Cantor M.N."/>
            <person name="Hua S.X."/>
        </authorList>
    </citation>
    <scope>NUCLEOTIDE SEQUENCE [LARGE SCALE GENOMIC DNA]</scope>
    <source>
        <strain evidence="7 8">MUT 4182</strain>
    </source>
</reference>
<dbReference type="GO" id="GO:0000978">
    <property type="term" value="F:RNA polymerase II cis-regulatory region sequence-specific DNA binding"/>
    <property type="evidence" value="ECO:0007669"/>
    <property type="project" value="TreeGrafter"/>
</dbReference>
<dbReference type="OrthoDB" id="6077919at2759"/>